<accession>A0A1I3B9E3</accession>
<reference evidence="17 18" key="1">
    <citation type="submission" date="2016-10" db="EMBL/GenBank/DDBJ databases">
        <authorList>
            <person name="de Groot N.N."/>
        </authorList>
    </citation>
    <scope>NUCLEOTIDE SEQUENCE [LARGE SCALE GENOMIC DNA]</scope>
    <source>
        <strain evidence="17 18">CPCC 202808</strain>
    </source>
</reference>
<evidence type="ECO:0000256" key="12">
    <source>
        <dbReference type="SAM" id="MobiDB-lite"/>
    </source>
</evidence>
<keyword evidence="6" id="KW-0276">Fatty acid metabolism</keyword>
<protein>
    <recommendedName>
        <fullName evidence="2">biotin carboxylase</fullName>
        <ecNumber evidence="2">6.3.4.14</ecNumber>
    </recommendedName>
</protein>
<dbReference type="InterPro" id="IPR034733">
    <property type="entry name" value="AcCoA_carboxyl_beta"/>
</dbReference>
<dbReference type="InterPro" id="IPR011763">
    <property type="entry name" value="COA_CT_C"/>
</dbReference>
<dbReference type="PANTHER" id="PTHR18866:SF33">
    <property type="entry name" value="METHYLCROTONOYL-COA CARBOXYLASE SUBUNIT ALPHA, MITOCHONDRIAL-RELATED"/>
    <property type="match status" value="1"/>
</dbReference>
<dbReference type="InterPro" id="IPR011054">
    <property type="entry name" value="Rudment_hybrid_motif"/>
</dbReference>
<dbReference type="InterPro" id="IPR011761">
    <property type="entry name" value="ATP-grasp"/>
</dbReference>
<dbReference type="PROSITE" id="PS00866">
    <property type="entry name" value="CPSASE_1"/>
    <property type="match status" value="1"/>
</dbReference>
<evidence type="ECO:0000256" key="3">
    <source>
        <dbReference type="ARBA" id="ARBA00022516"/>
    </source>
</evidence>
<evidence type="ECO:0000259" key="14">
    <source>
        <dbReference type="PROSITE" id="PS50975"/>
    </source>
</evidence>
<dbReference type="Pfam" id="PF02785">
    <property type="entry name" value="Biotin_carb_C"/>
    <property type="match status" value="1"/>
</dbReference>
<dbReference type="Gene3D" id="3.90.226.10">
    <property type="entry name" value="2-enoyl-CoA Hydratase, Chain A, domain 1"/>
    <property type="match status" value="2"/>
</dbReference>
<evidence type="ECO:0000313" key="18">
    <source>
        <dbReference type="Proteomes" id="UP000199052"/>
    </source>
</evidence>
<evidence type="ECO:0000256" key="5">
    <source>
        <dbReference type="ARBA" id="ARBA00022741"/>
    </source>
</evidence>
<dbReference type="InterPro" id="IPR029045">
    <property type="entry name" value="ClpP/crotonase-like_dom_sf"/>
</dbReference>
<dbReference type="InterPro" id="IPR013537">
    <property type="entry name" value="AcCoA_COase_cen"/>
</dbReference>
<comment type="cofactor">
    <cofactor evidence="1">
        <name>biotin</name>
        <dbReference type="ChEBI" id="CHEBI:57586"/>
    </cofactor>
</comment>
<keyword evidence="8" id="KW-0443">Lipid metabolism</keyword>
<keyword evidence="9" id="KW-0275">Fatty acid biosynthesis</keyword>
<dbReference type="PROSITE" id="PS00867">
    <property type="entry name" value="CPSASE_2"/>
    <property type="match status" value="1"/>
</dbReference>
<keyword evidence="7 11" id="KW-0067">ATP-binding</keyword>
<dbReference type="Proteomes" id="UP000199052">
    <property type="component" value="Unassembled WGS sequence"/>
</dbReference>
<dbReference type="PROSITE" id="PS50979">
    <property type="entry name" value="BC"/>
    <property type="match status" value="1"/>
</dbReference>
<dbReference type="Pfam" id="PF00364">
    <property type="entry name" value="Biotin_lipoyl"/>
    <property type="match status" value="1"/>
</dbReference>
<dbReference type="InterPro" id="IPR005482">
    <property type="entry name" value="Biotin_COase_C"/>
</dbReference>
<dbReference type="SUPFAM" id="SSF56059">
    <property type="entry name" value="Glutathione synthetase ATP-binding domain-like"/>
    <property type="match status" value="1"/>
</dbReference>
<dbReference type="InterPro" id="IPR011764">
    <property type="entry name" value="Biotin_carboxylation_dom"/>
</dbReference>
<evidence type="ECO:0000256" key="2">
    <source>
        <dbReference type="ARBA" id="ARBA00013263"/>
    </source>
</evidence>
<dbReference type="Pfam" id="PF08326">
    <property type="entry name" value="ACC_central"/>
    <property type="match status" value="1"/>
</dbReference>
<feature type="domain" description="Lipoyl-binding" evidence="13">
    <location>
        <begin position="572"/>
        <end position="655"/>
    </location>
</feature>
<dbReference type="PROSITE" id="PS50975">
    <property type="entry name" value="ATP_GRASP"/>
    <property type="match status" value="1"/>
</dbReference>
<dbReference type="Pfam" id="PF00289">
    <property type="entry name" value="Biotin_carb_N"/>
    <property type="match status" value="1"/>
</dbReference>
<dbReference type="RefSeq" id="WP_092889746.1">
    <property type="nucleotide sequence ID" value="NZ_JACBZA010000001.1"/>
</dbReference>
<evidence type="ECO:0000259" key="15">
    <source>
        <dbReference type="PROSITE" id="PS50979"/>
    </source>
</evidence>
<dbReference type="InterPro" id="IPR005481">
    <property type="entry name" value="BC-like_N"/>
</dbReference>
<dbReference type="PROSITE" id="PS50989">
    <property type="entry name" value="COA_CT_CTER"/>
    <property type="match status" value="1"/>
</dbReference>
<dbReference type="GO" id="GO:0003989">
    <property type="term" value="F:acetyl-CoA carboxylase activity"/>
    <property type="evidence" value="ECO:0007669"/>
    <property type="project" value="InterPro"/>
</dbReference>
<dbReference type="STRING" id="504797.SAMN05421678_1235"/>
<feature type="region of interest" description="Disordered" evidence="12">
    <location>
        <begin position="1523"/>
        <end position="1568"/>
    </location>
</feature>
<evidence type="ECO:0000259" key="13">
    <source>
        <dbReference type="PROSITE" id="PS50968"/>
    </source>
</evidence>
<dbReference type="FunFam" id="3.30.1490.20:FF:000003">
    <property type="entry name" value="acetyl-CoA carboxylase isoform X1"/>
    <property type="match status" value="1"/>
</dbReference>
<evidence type="ECO:0000259" key="16">
    <source>
        <dbReference type="PROSITE" id="PS50989"/>
    </source>
</evidence>
<dbReference type="Gene3D" id="3.30.470.20">
    <property type="entry name" value="ATP-grasp fold, B domain"/>
    <property type="match status" value="1"/>
</dbReference>
<keyword evidence="5 11" id="KW-0547">Nucleotide-binding</keyword>
<keyword evidence="10" id="KW-0092">Biotin</keyword>
<evidence type="ECO:0000313" key="17">
    <source>
        <dbReference type="EMBL" id="SFH58872.1"/>
    </source>
</evidence>
<dbReference type="SMART" id="SM00878">
    <property type="entry name" value="Biotin_carb_C"/>
    <property type="match status" value="1"/>
</dbReference>
<dbReference type="SUPFAM" id="SSF52440">
    <property type="entry name" value="PreATP-grasp domain"/>
    <property type="match status" value="1"/>
</dbReference>
<feature type="compositionally biased region" description="Basic and acidic residues" evidence="12">
    <location>
        <begin position="1533"/>
        <end position="1542"/>
    </location>
</feature>
<name>A0A1I3B9E3_9ACTN</name>
<evidence type="ECO:0000256" key="10">
    <source>
        <dbReference type="ARBA" id="ARBA00023267"/>
    </source>
</evidence>
<evidence type="ECO:0000256" key="9">
    <source>
        <dbReference type="ARBA" id="ARBA00023160"/>
    </source>
</evidence>
<proteinExistence type="predicted"/>
<dbReference type="SUPFAM" id="SSF51246">
    <property type="entry name" value="Rudiment single hybrid motif"/>
    <property type="match status" value="1"/>
</dbReference>
<dbReference type="GO" id="GO:0006633">
    <property type="term" value="P:fatty acid biosynthetic process"/>
    <property type="evidence" value="ECO:0007669"/>
    <property type="project" value="UniProtKB-KW"/>
</dbReference>
<dbReference type="Pfam" id="PF01039">
    <property type="entry name" value="Carboxyl_trans"/>
    <property type="match status" value="1"/>
</dbReference>
<dbReference type="GO" id="GO:0005524">
    <property type="term" value="F:ATP binding"/>
    <property type="evidence" value="ECO:0007669"/>
    <property type="project" value="UniProtKB-UniRule"/>
</dbReference>
<dbReference type="SUPFAM" id="SSF51230">
    <property type="entry name" value="Single hybrid motif"/>
    <property type="match status" value="1"/>
</dbReference>
<evidence type="ECO:0000256" key="11">
    <source>
        <dbReference type="PROSITE-ProRule" id="PRU00409"/>
    </source>
</evidence>
<feature type="domain" description="CoA carboxyltransferase C-terminal" evidence="16">
    <location>
        <begin position="1546"/>
        <end position="1838"/>
    </location>
</feature>
<dbReference type="SUPFAM" id="SSF52096">
    <property type="entry name" value="ClpP/crotonase"/>
    <property type="match status" value="2"/>
</dbReference>
<dbReference type="EMBL" id="FOOI01000023">
    <property type="protein sequence ID" value="SFH58872.1"/>
    <property type="molecule type" value="Genomic_DNA"/>
</dbReference>
<dbReference type="GO" id="GO:0046872">
    <property type="term" value="F:metal ion binding"/>
    <property type="evidence" value="ECO:0007669"/>
    <property type="project" value="InterPro"/>
</dbReference>
<dbReference type="PROSITE" id="PS50968">
    <property type="entry name" value="BIOTINYL_LIPOYL"/>
    <property type="match status" value="1"/>
</dbReference>
<keyword evidence="3" id="KW-0444">Lipid biosynthesis</keyword>
<dbReference type="EC" id="6.3.4.14" evidence="2"/>
<dbReference type="Pfam" id="PF02786">
    <property type="entry name" value="CPSase_L_D2"/>
    <property type="match status" value="1"/>
</dbReference>
<dbReference type="InterPro" id="IPR000089">
    <property type="entry name" value="Biotin_lipoyl"/>
</dbReference>
<dbReference type="InterPro" id="IPR050856">
    <property type="entry name" value="Biotin_carboxylase_complex"/>
</dbReference>
<feature type="domain" description="Biotin carboxylation" evidence="15">
    <location>
        <begin position="1"/>
        <end position="452"/>
    </location>
</feature>
<dbReference type="CDD" id="cd06850">
    <property type="entry name" value="biotinyl_domain"/>
    <property type="match status" value="1"/>
</dbReference>
<keyword evidence="4" id="KW-0436">Ligase</keyword>
<dbReference type="GO" id="GO:0004075">
    <property type="term" value="F:biotin carboxylase activity"/>
    <property type="evidence" value="ECO:0007669"/>
    <property type="project" value="UniProtKB-EC"/>
</dbReference>
<organism evidence="17 18">
    <name type="scientific">Actinopolymorpha cephalotaxi</name>
    <dbReference type="NCBI Taxonomy" id="504797"/>
    <lineage>
        <taxon>Bacteria</taxon>
        <taxon>Bacillati</taxon>
        <taxon>Actinomycetota</taxon>
        <taxon>Actinomycetes</taxon>
        <taxon>Propionibacteriales</taxon>
        <taxon>Actinopolymorphaceae</taxon>
        <taxon>Actinopolymorpha</taxon>
    </lineage>
</organism>
<dbReference type="OrthoDB" id="3754062at2"/>
<dbReference type="Gene3D" id="2.40.50.100">
    <property type="match status" value="1"/>
</dbReference>
<sequence>MFRRIAIVNRGEAAMRLINAVRELNAEGGEPIETVALYTDVERTATFVRQADLAYSLGPASARPYVDHAVLERALRDTGADAAWVGWGFVAEHPAFAELCERLGVTFIGPTPEAMRRLGDKIASKLVAEEVGVPVSRWSGGPVETLDAALEAADRIGYPLMLKAAAGGGGRGIRVIMSGEDLKQAYDRTRDEAERSFGSGVVYLEQLVTGARHVEVQVIADGQGTAWALGVRDCSVQRRNQKVIEESASPVLSAERADQIKGAAERLALAVGYRGAGTVEFLYRPQDELLSFLEVNTRLQVEHPVTELTTDLDLVKAQIRIAAGGRLEGERPAETGHAIEARLNAEDPDRDFAPSPGRIALLDLPAGPGVRVDTGFSAGDTIPAEFDSMIAKIIAYGRTREEALARLRRAVGATTVVIEGGVSNKGFILALLDQPEVIDGSADTAWIDRVRGQGRLVSHRHSGVGLVAAAIEGYEEAKQVELRRLLETAHGGRPQVQHEVGRAIDLELRGVAYRVTVAQIGPHRFRVGVGNGDEQHVVYGELERSGTYGARLTVDGRTFRLVIATHGPVHLVEVNGVTHRVSRGEGGVLRSPAPALVVATPVAPGAEVEAGAPVLVLESMKMETVLYAPFRATVRELLVSAGSQVETSAPLIRLEPVADGASAGAEGAPAGLPGAAVPAVDLDLPEETVRKSAGERAERGLADLRSMLLGYDVDARDEGQMLAGYLTARAELAAAGQAPMSAEIELLQVFADFAELSRNRPVGEEVSTEHRVHSPREHFHTYLQSLDPERGGLPEEFRARLARVLGHYGVTDLERSPELDEAVFRVFLAQQRSRLDVLLVTALLQAWSTEPLPAAPLDARVHDVLERLVLATQLRFPVVGDLARSVRFRWFDQPLVDEERAEVVAGVGAEVDSLAADPDAPDRQQRIEALAAIPEQIVGFLVQRLERGWAEWEPMLEVLIRRHYREYELHGLSELAVEGRPFASADYSLDDRPTHLVSTVGTVAELADPDGALVRALTAQVVARPAGHEAVVDLYLFGPETPEVQQEAADALRELVAALPLGRGVRRITLAVARGGEKAVEYFTYRPAGASVVEDDNVRGVHPMVGRRLNLWRLRDFRINRLEAPEGVLLYHCVARNNDADQRLVAMAQVRQFAVVRDENGQVTSLPHVERAISNCLEAIRRDRSARGTAGARLDMNHVWVHIWPVVDVQVEELTALQRNIAPLTVGAGIEEVLAQGRVERPDGTVAPVTARFFYQPGSGVVTSVEERTTERLEPLDDYAQKVLRSRRRNTVYPYELTDMVAGPGGSGVEYDLDDAGVLMPVDRPRGLNKAAIIVGVISTPTARCPEGVTRVVLSGDPTKALGALAEAECMRIIAALDLAERMGVPIEWYALSAGARISMDSGTENMDWIAAALKRIVEFTQAGGEINVVVAGINVGAQPYWNAEATMLMHTKGILVMTPDSAMVLTGKQSLDFSGGVSAEDNYGIGGYDRVMGPNGQAQYWAPDLKSARDVLMSHYDHTYVVPGESGPRRSHTSDPVDRDVTTYPHDAPGSDFRTVGDIFSSETNPGRKKPFDIRTVMRAVADLDHPVLERWAGMADADTAVVQDARLGGYPVCLLGIESKSVPRRGFPPTDGPDTYTSGTLFPRSSKKVARAINAASGNRPLVVLANLSGFDGSPDSMRNLQLEYGAEIGRAVVNFDGPIVFAVISRYHGGAFVVFSKALNPNLTVLAVEGSFASVLGGAPAAAVVFAAEVDARTAADSRVSGLAARVSAAVGAERAALATELAEVRTAVRAEKLGEVAAGFDRVHSIQRAVEVGSVDAVIGATELRPRLIEAIERGLGTSS</sequence>
<evidence type="ECO:0000256" key="8">
    <source>
        <dbReference type="ARBA" id="ARBA00023098"/>
    </source>
</evidence>
<dbReference type="InterPro" id="IPR005479">
    <property type="entry name" value="CPAse_ATP-bd"/>
</dbReference>
<gene>
    <name evidence="17" type="ORF">SAMN05421678_1235</name>
</gene>
<dbReference type="PANTHER" id="PTHR18866">
    <property type="entry name" value="CARBOXYLASE:PYRUVATE/ACETYL-COA/PROPIONYL-COA CARBOXYLASE"/>
    <property type="match status" value="1"/>
</dbReference>
<feature type="domain" description="ATP-grasp" evidence="14">
    <location>
        <begin position="125"/>
        <end position="323"/>
    </location>
</feature>
<evidence type="ECO:0000256" key="4">
    <source>
        <dbReference type="ARBA" id="ARBA00022598"/>
    </source>
</evidence>
<dbReference type="InterPro" id="IPR016185">
    <property type="entry name" value="PreATP-grasp_dom_sf"/>
</dbReference>
<evidence type="ECO:0000256" key="7">
    <source>
        <dbReference type="ARBA" id="ARBA00022840"/>
    </source>
</evidence>
<evidence type="ECO:0000256" key="6">
    <source>
        <dbReference type="ARBA" id="ARBA00022832"/>
    </source>
</evidence>
<dbReference type="InterPro" id="IPR011053">
    <property type="entry name" value="Single_hybrid_motif"/>
</dbReference>
<evidence type="ECO:0000256" key="1">
    <source>
        <dbReference type="ARBA" id="ARBA00001953"/>
    </source>
</evidence>